<feature type="binding site" evidence="10">
    <location>
        <position position="302"/>
    </location>
    <ligand>
        <name>Zn(2+)</name>
        <dbReference type="ChEBI" id="CHEBI:29105"/>
    </ligand>
</feature>
<evidence type="ECO:0000256" key="6">
    <source>
        <dbReference type="ARBA" id="ARBA00022801"/>
    </source>
</evidence>
<feature type="binding site" evidence="10">
    <location>
        <begin position="164"/>
        <end position="167"/>
    </location>
    <ligand>
        <name>GTP</name>
        <dbReference type="ChEBI" id="CHEBI:37565"/>
    </ligand>
</feature>
<evidence type="ECO:0000256" key="2">
    <source>
        <dbReference type="ARBA" id="ARBA00022517"/>
    </source>
</evidence>
<keyword evidence="5 10" id="KW-0547">Nucleotide-binding</keyword>
<reference evidence="13 14" key="1">
    <citation type="submission" date="2018-03" db="EMBL/GenBank/DDBJ databases">
        <title>Genomic Encyclopedia of Archaeal and Bacterial Type Strains, Phase II (KMG-II): from individual species to whole genera.</title>
        <authorList>
            <person name="Goeker M."/>
        </authorList>
    </citation>
    <scope>NUCLEOTIDE SEQUENCE [LARGE SCALE GENOMIC DNA]</scope>
    <source>
        <strain evidence="13 14">DSM 45601</strain>
    </source>
</reference>
<dbReference type="InterPro" id="IPR004881">
    <property type="entry name" value="Ribosome_biogen_GTPase_RsgA"/>
</dbReference>
<evidence type="ECO:0000256" key="9">
    <source>
        <dbReference type="ARBA" id="ARBA00023134"/>
    </source>
</evidence>
<evidence type="ECO:0000256" key="7">
    <source>
        <dbReference type="ARBA" id="ARBA00022833"/>
    </source>
</evidence>
<feature type="domain" description="CP-type G" evidence="12">
    <location>
        <begin position="117"/>
        <end position="274"/>
    </location>
</feature>
<keyword evidence="7 10" id="KW-0862">Zinc</keyword>
<evidence type="ECO:0000256" key="8">
    <source>
        <dbReference type="ARBA" id="ARBA00022884"/>
    </source>
</evidence>
<comment type="cofactor">
    <cofactor evidence="10">
        <name>Zn(2+)</name>
        <dbReference type="ChEBI" id="CHEBI:29105"/>
    </cofactor>
    <text evidence="10">Binds 1 zinc ion per subunit.</text>
</comment>
<evidence type="ECO:0000256" key="10">
    <source>
        <dbReference type="HAMAP-Rule" id="MF_01820"/>
    </source>
</evidence>
<comment type="function">
    <text evidence="10">One of several proteins that assist in the late maturation steps of the functional core of the 30S ribosomal subunit. Helps release RbfA from mature subunits. May play a role in the assembly of ribosomal proteins into the subunit. Circularly permuted GTPase that catalyzes slow GTP hydrolysis, GTPase activity is stimulated by the 30S ribosomal subunit.</text>
</comment>
<keyword evidence="9 10" id="KW-0342">GTP-binding</keyword>
<comment type="subunit">
    <text evidence="10">Monomer. Associates with 30S ribosomal subunit, binds 16S rRNA.</text>
</comment>
<dbReference type="Gene3D" id="3.40.50.300">
    <property type="entry name" value="P-loop containing nucleotide triphosphate hydrolases"/>
    <property type="match status" value="1"/>
</dbReference>
<dbReference type="InterPro" id="IPR030378">
    <property type="entry name" value="G_CP_dom"/>
</dbReference>
<feature type="binding site" evidence="10">
    <location>
        <position position="304"/>
    </location>
    <ligand>
        <name>Zn(2+)</name>
        <dbReference type="ChEBI" id="CHEBI:29105"/>
    </ligand>
</feature>
<evidence type="ECO:0000256" key="5">
    <source>
        <dbReference type="ARBA" id="ARBA00022741"/>
    </source>
</evidence>
<keyword evidence="2 10" id="KW-0690">Ribosome biogenesis</keyword>
<dbReference type="Gene3D" id="1.10.40.50">
    <property type="entry name" value="Probable gtpase engc, domain 3"/>
    <property type="match status" value="1"/>
</dbReference>
<dbReference type="CDD" id="cd01854">
    <property type="entry name" value="YjeQ_EngC"/>
    <property type="match status" value="1"/>
</dbReference>
<dbReference type="PANTHER" id="PTHR32120">
    <property type="entry name" value="SMALL RIBOSOMAL SUBUNIT BIOGENESIS GTPASE RSGA"/>
    <property type="match status" value="1"/>
</dbReference>
<evidence type="ECO:0000256" key="1">
    <source>
        <dbReference type="ARBA" id="ARBA00022490"/>
    </source>
</evidence>
<proteinExistence type="inferred from homology"/>
<dbReference type="GO" id="GO:0005737">
    <property type="term" value="C:cytoplasm"/>
    <property type="evidence" value="ECO:0007669"/>
    <property type="project" value="UniProtKB-SubCell"/>
</dbReference>
<evidence type="ECO:0000256" key="4">
    <source>
        <dbReference type="ARBA" id="ARBA00022730"/>
    </source>
</evidence>
<dbReference type="EMBL" id="PVZC01000010">
    <property type="protein sequence ID" value="PRX92251.1"/>
    <property type="molecule type" value="Genomic_DNA"/>
</dbReference>
<dbReference type="PROSITE" id="PS50936">
    <property type="entry name" value="ENGC_GTPASE"/>
    <property type="match status" value="1"/>
</dbReference>
<name>A0A2T0PTM7_9ACTN</name>
<dbReference type="GO" id="GO:0046872">
    <property type="term" value="F:metal ion binding"/>
    <property type="evidence" value="ECO:0007669"/>
    <property type="project" value="UniProtKB-KW"/>
</dbReference>
<dbReference type="HAMAP" id="MF_01820">
    <property type="entry name" value="GTPase_RsgA"/>
    <property type="match status" value="1"/>
</dbReference>
<dbReference type="Pfam" id="PF03193">
    <property type="entry name" value="RsgA_GTPase"/>
    <property type="match status" value="1"/>
</dbReference>
<dbReference type="InterPro" id="IPR010914">
    <property type="entry name" value="RsgA_GTPase_dom"/>
</dbReference>
<dbReference type="InterPro" id="IPR027417">
    <property type="entry name" value="P-loop_NTPase"/>
</dbReference>
<dbReference type="RefSeq" id="WP_106252323.1">
    <property type="nucleotide sequence ID" value="NZ_PVZC01000010.1"/>
</dbReference>
<feature type="binding site" evidence="10">
    <location>
        <begin position="217"/>
        <end position="225"/>
    </location>
    <ligand>
        <name>GTP</name>
        <dbReference type="ChEBI" id="CHEBI:37565"/>
    </ligand>
</feature>
<keyword evidence="4 10" id="KW-0699">rRNA-binding</keyword>
<feature type="binding site" evidence="10">
    <location>
        <position position="297"/>
    </location>
    <ligand>
        <name>Zn(2+)</name>
        <dbReference type="ChEBI" id="CHEBI:29105"/>
    </ligand>
</feature>
<comment type="subcellular location">
    <subcellularLocation>
        <location evidence="10">Cytoplasm</location>
    </subcellularLocation>
</comment>
<keyword evidence="6 10" id="KW-0378">Hydrolase</keyword>
<sequence>MTNDSTVLPADASDPAAPLAALGFDARTRALFAAAAPEGARPARVASVAKGAAGLLAPEPLTAAFGPALRASAAADPVALPCPGDWVVLRTLPDGTHLVHAVLERRTAFVRSGVGADSHGQVLAANVDTVFITEPVAAAPNLGRVERLLALAWESGAEPVVVLTKADLAADRLPGLIDAASSAAPGAQVHAVSAVTGAGLDALAAHLAPARTIALLGPSGAGKSSLVNALAGTEVMAAGGVRDDGRGRHTTTHRQLVALPGGALVLDTPGLRRINLHDTDAGLDRTFADLLEIAEQCRFNDCAHDSEPGCAVRAAIEDGTLERRRLDSWRKLRREAEWQASRTDARLRQERLREWKQVHKEVRRRGYRP</sequence>
<accession>A0A2T0PTM7</accession>
<dbReference type="GO" id="GO:0042274">
    <property type="term" value="P:ribosomal small subunit biogenesis"/>
    <property type="evidence" value="ECO:0007669"/>
    <property type="project" value="UniProtKB-UniRule"/>
</dbReference>
<feature type="binding site" evidence="10">
    <location>
        <position position="310"/>
    </location>
    <ligand>
        <name>Zn(2+)</name>
        <dbReference type="ChEBI" id="CHEBI:29105"/>
    </ligand>
</feature>
<dbReference type="EC" id="3.6.1.-" evidence="10"/>
<organism evidence="13 14">
    <name type="scientific">Allonocardiopsis opalescens</name>
    <dbReference type="NCBI Taxonomy" id="1144618"/>
    <lineage>
        <taxon>Bacteria</taxon>
        <taxon>Bacillati</taxon>
        <taxon>Actinomycetota</taxon>
        <taxon>Actinomycetes</taxon>
        <taxon>Streptosporangiales</taxon>
        <taxon>Allonocardiopsis</taxon>
    </lineage>
</organism>
<keyword evidence="1 10" id="KW-0963">Cytoplasm</keyword>
<dbReference type="Proteomes" id="UP000237846">
    <property type="component" value="Unassembled WGS sequence"/>
</dbReference>
<gene>
    <name evidence="10" type="primary">rsgA</name>
    <name evidence="13" type="ORF">CLV72_11011</name>
</gene>
<dbReference type="GO" id="GO:0005525">
    <property type="term" value="F:GTP binding"/>
    <property type="evidence" value="ECO:0007669"/>
    <property type="project" value="UniProtKB-UniRule"/>
</dbReference>
<dbReference type="PROSITE" id="PS51721">
    <property type="entry name" value="G_CP"/>
    <property type="match status" value="1"/>
</dbReference>
<keyword evidence="14" id="KW-1185">Reference proteome</keyword>
<dbReference type="SUPFAM" id="SSF52540">
    <property type="entry name" value="P-loop containing nucleoside triphosphate hydrolases"/>
    <property type="match status" value="1"/>
</dbReference>
<protein>
    <recommendedName>
        <fullName evidence="10">Small ribosomal subunit biogenesis GTPase RsgA</fullName>
        <ecNumber evidence="10">3.6.1.-</ecNumber>
    </recommendedName>
</protein>
<dbReference type="AlphaFoldDB" id="A0A2T0PTM7"/>
<dbReference type="GO" id="GO:0003924">
    <property type="term" value="F:GTPase activity"/>
    <property type="evidence" value="ECO:0007669"/>
    <property type="project" value="UniProtKB-UniRule"/>
</dbReference>
<keyword evidence="3 10" id="KW-0479">Metal-binding</keyword>
<evidence type="ECO:0000259" key="11">
    <source>
        <dbReference type="PROSITE" id="PS50936"/>
    </source>
</evidence>
<keyword evidence="8 10" id="KW-0694">RNA-binding</keyword>
<evidence type="ECO:0000256" key="3">
    <source>
        <dbReference type="ARBA" id="ARBA00022723"/>
    </source>
</evidence>
<dbReference type="PANTHER" id="PTHR32120:SF10">
    <property type="entry name" value="SMALL RIBOSOMAL SUBUNIT BIOGENESIS GTPASE RSGA"/>
    <property type="match status" value="1"/>
</dbReference>
<evidence type="ECO:0000259" key="12">
    <source>
        <dbReference type="PROSITE" id="PS51721"/>
    </source>
</evidence>
<feature type="domain" description="EngC GTPase" evidence="11">
    <location>
        <begin position="125"/>
        <end position="272"/>
    </location>
</feature>
<comment type="caution">
    <text evidence="13">The sequence shown here is derived from an EMBL/GenBank/DDBJ whole genome shotgun (WGS) entry which is preliminary data.</text>
</comment>
<evidence type="ECO:0000313" key="14">
    <source>
        <dbReference type="Proteomes" id="UP000237846"/>
    </source>
</evidence>
<dbReference type="NCBIfam" id="TIGR00157">
    <property type="entry name" value="ribosome small subunit-dependent GTPase A"/>
    <property type="match status" value="1"/>
</dbReference>
<evidence type="ECO:0000313" key="13">
    <source>
        <dbReference type="EMBL" id="PRX92251.1"/>
    </source>
</evidence>
<dbReference type="OrthoDB" id="9809485at2"/>
<dbReference type="GO" id="GO:0019843">
    <property type="term" value="F:rRNA binding"/>
    <property type="evidence" value="ECO:0007669"/>
    <property type="project" value="UniProtKB-KW"/>
</dbReference>
<comment type="similarity">
    <text evidence="10">Belongs to the TRAFAC class YlqF/YawG GTPase family. RsgA subfamily.</text>
</comment>